<dbReference type="KEGG" id="scad:DN051_03820"/>
<dbReference type="RefSeq" id="WP_053757456.1">
    <property type="nucleotide sequence ID" value="NZ_CBDRHE010000006.1"/>
</dbReference>
<dbReference type="Proteomes" id="UP000249616">
    <property type="component" value="Chromosome"/>
</dbReference>
<accession>A0A2Z4ITL7</accession>
<organism evidence="1 2">
    <name type="scientific">Streptomyces cadmiisoli</name>
    <dbReference type="NCBI Taxonomy" id="2184053"/>
    <lineage>
        <taxon>Bacteria</taxon>
        <taxon>Bacillati</taxon>
        <taxon>Actinomycetota</taxon>
        <taxon>Actinomycetes</taxon>
        <taxon>Kitasatosporales</taxon>
        <taxon>Streptomycetaceae</taxon>
        <taxon>Streptomyces</taxon>
        <taxon>Streptomyces aurantiacus group</taxon>
    </lineage>
</organism>
<protein>
    <submittedName>
        <fullName evidence="1">SRPBCC family protein</fullName>
    </submittedName>
</protein>
<gene>
    <name evidence="1" type="ORF">DN051_03820</name>
</gene>
<proteinExistence type="predicted"/>
<dbReference type="EMBL" id="CP030073">
    <property type="protein sequence ID" value="AWW35886.1"/>
    <property type="molecule type" value="Genomic_DNA"/>
</dbReference>
<keyword evidence="2" id="KW-1185">Reference proteome</keyword>
<dbReference type="CDD" id="cd07821">
    <property type="entry name" value="PYR_PYL_RCAR_like"/>
    <property type="match status" value="1"/>
</dbReference>
<evidence type="ECO:0000313" key="2">
    <source>
        <dbReference type="Proteomes" id="UP000249616"/>
    </source>
</evidence>
<dbReference type="PANTHER" id="PTHR39332">
    <property type="entry name" value="BLL4707 PROTEIN"/>
    <property type="match status" value="1"/>
</dbReference>
<dbReference type="PANTHER" id="PTHR39332:SF7">
    <property type="entry name" value="SRPBCC FAMILY PROTEIN"/>
    <property type="match status" value="1"/>
</dbReference>
<dbReference type="AlphaFoldDB" id="A0A2Z4ITL7"/>
<evidence type="ECO:0000313" key="1">
    <source>
        <dbReference type="EMBL" id="AWW35886.1"/>
    </source>
</evidence>
<name>A0A2Z4ITL7_9ACTN</name>
<dbReference type="SUPFAM" id="SSF55961">
    <property type="entry name" value="Bet v1-like"/>
    <property type="match status" value="1"/>
</dbReference>
<sequence length="138" mass="15209">MASTTASRIVPASPERAWQLIGGFGSLPDWLPNIRSSTLDEGGRVRKLLTRDGETIVERLIAFNDVERHYSYTIVQAPFPVTEYLATLRVHTVARDAGISEVQWSGRFTPRDVPESDVVAHFTGLYSNGLDALHAALS</sequence>
<reference evidence="1 2" key="1">
    <citation type="journal article" date="2019" name="Int. J. Syst. Evol. Microbiol.">
        <title>Streptomyces cadmiisoli sp. nov., a novel actinomycete isolated from cadmium-contaminated soil.</title>
        <authorList>
            <person name="Li K."/>
            <person name="Tang X."/>
            <person name="Zhao J."/>
            <person name="Guo Y."/>
            <person name="Tang Y."/>
            <person name="Gao J."/>
        </authorList>
    </citation>
    <scope>NUCLEOTIDE SEQUENCE [LARGE SCALE GENOMIC DNA]</scope>
    <source>
        <strain evidence="1 2">ZFG47</strain>
    </source>
</reference>
<dbReference type="Gene3D" id="3.30.530.20">
    <property type="match status" value="1"/>
</dbReference>
<dbReference type="Pfam" id="PF10604">
    <property type="entry name" value="Polyketide_cyc2"/>
    <property type="match status" value="1"/>
</dbReference>
<dbReference type="InterPro" id="IPR023393">
    <property type="entry name" value="START-like_dom_sf"/>
</dbReference>
<dbReference type="InterPro" id="IPR019587">
    <property type="entry name" value="Polyketide_cyclase/dehydratase"/>
</dbReference>